<dbReference type="Proteomes" id="UP000823603">
    <property type="component" value="Unassembled WGS sequence"/>
</dbReference>
<evidence type="ECO:0000313" key="3">
    <source>
        <dbReference type="EMBL" id="MBO8471396.1"/>
    </source>
</evidence>
<evidence type="ECO:0000313" key="4">
    <source>
        <dbReference type="Proteomes" id="UP000823603"/>
    </source>
</evidence>
<dbReference type="InterPro" id="IPR029052">
    <property type="entry name" value="Metallo-depent_PP-like"/>
</dbReference>
<dbReference type="AlphaFoldDB" id="A0A9D9IG23"/>
<dbReference type="PANTHER" id="PTHR43143:SF5">
    <property type="entry name" value="SECRETED PROTEIN"/>
    <property type="match status" value="1"/>
</dbReference>
<dbReference type="Pfam" id="PF00149">
    <property type="entry name" value="Metallophos"/>
    <property type="match status" value="1"/>
</dbReference>
<feature type="chain" id="PRO_5038768127" evidence="1">
    <location>
        <begin position="23"/>
        <end position="359"/>
    </location>
</feature>
<reference evidence="3" key="2">
    <citation type="journal article" date="2021" name="PeerJ">
        <title>Extensive microbial diversity within the chicken gut microbiome revealed by metagenomics and culture.</title>
        <authorList>
            <person name="Gilroy R."/>
            <person name="Ravi A."/>
            <person name="Getino M."/>
            <person name="Pursley I."/>
            <person name="Horton D.L."/>
            <person name="Alikhan N.F."/>
            <person name="Baker D."/>
            <person name="Gharbi K."/>
            <person name="Hall N."/>
            <person name="Watson M."/>
            <person name="Adriaenssens E.M."/>
            <person name="Foster-Nyarko E."/>
            <person name="Jarju S."/>
            <person name="Secka A."/>
            <person name="Antonio M."/>
            <person name="Oren A."/>
            <person name="Chaudhuri R.R."/>
            <person name="La Ragione R."/>
            <person name="Hildebrand F."/>
            <person name="Pallen M.J."/>
        </authorList>
    </citation>
    <scope>NUCLEOTIDE SEQUENCE</scope>
    <source>
        <strain evidence="3">B2-22910</strain>
    </source>
</reference>
<dbReference type="EMBL" id="JADIMB010000091">
    <property type="protein sequence ID" value="MBO8471396.1"/>
    <property type="molecule type" value="Genomic_DNA"/>
</dbReference>
<reference evidence="3" key="1">
    <citation type="submission" date="2020-10" db="EMBL/GenBank/DDBJ databases">
        <authorList>
            <person name="Gilroy R."/>
        </authorList>
    </citation>
    <scope>NUCLEOTIDE SEQUENCE</scope>
    <source>
        <strain evidence="3">B2-22910</strain>
    </source>
</reference>
<dbReference type="Gene3D" id="3.60.21.10">
    <property type="match status" value="1"/>
</dbReference>
<evidence type="ECO:0000259" key="2">
    <source>
        <dbReference type="Pfam" id="PF00149"/>
    </source>
</evidence>
<dbReference type="GO" id="GO:0016787">
    <property type="term" value="F:hydrolase activity"/>
    <property type="evidence" value="ECO:0007669"/>
    <property type="project" value="InterPro"/>
</dbReference>
<accession>A0A9D9IG23</accession>
<proteinExistence type="predicted"/>
<dbReference type="PANTHER" id="PTHR43143">
    <property type="entry name" value="METALLOPHOSPHOESTERASE, CALCINEURIN SUPERFAMILY"/>
    <property type="match status" value="1"/>
</dbReference>
<dbReference type="SUPFAM" id="SSF56300">
    <property type="entry name" value="Metallo-dependent phosphatases"/>
    <property type="match status" value="1"/>
</dbReference>
<organism evidence="3 4">
    <name type="scientific">Candidatus Cryptobacteroides faecavium</name>
    <dbReference type="NCBI Taxonomy" id="2840762"/>
    <lineage>
        <taxon>Bacteria</taxon>
        <taxon>Pseudomonadati</taxon>
        <taxon>Bacteroidota</taxon>
        <taxon>Bacteroidia</taxon>
        <taxon>Bacteroidales</taxon>
        <taxon>Candidatus Cryptobacteroides</taxon>
    </lineage>
</organism>
<feature type="signal peptide" evidence="1">
    <location>
        <begin position="1"/>
        <end position="22"/>
    </location>
</feature>
<protein>
    <submittedName>
        <fullName evidence="3">Metallophosphoesterase</fullName>
    </submittedName>
</protein>
<sequence length="359" mass="40511">MSISRPMTAGVILMMAAVCAGAQDYPVQPERSDENSFSMVVLPDPQSYIKYAANQPLFELQTAWVINSKERLDTRCVLCTGDLVEQNDILTAENGYTDQTGRQQWEAVSQAFERLDDNILYVNCTGNHDYGYVSAENRNSHFPEYFTPERSSCFRSALVATGLNAHGVPSLENAAYEIETGTWGKILVLSLEFDPRPEALEWAVKTANDGKYKDHTVILLTHSYMDKDARRYTSESYRVSPASYGEDIWRKLVYPSKNIRLVVCGHECDIVDYDKQVSFRTDLNSSGKSVAQMMFNAQTADGKWEGNGGDCWVRILEFMPDGKTIKVRTFSPLFALSPLTADKAWRTAPYDQFEIVLEK</sequence>
<feature type="domain" description="Calcineurin-like phosphoesterase" evidence="2">
    <location>
        <begin position="76"/>
        <end position="268"/>
    </location>
</feature>
<dbReference type="InterPro" id="IPR004843">
    <property type="entry name" value="Calcineurin-like_PHP"/>
</dbReference>
<name>A0A9D9IG23_9BACT</name>
<evidence type="ECO:0000256" key="1">
    <source>
        <dbReference type="SAM" id="SignalP"/>
    </source>
</evidence>
<gene>
    <name evidence="3" type="ORF">IAB82_06330</name>
</gene>
<comment type="caution">
    <text evidence="3">The sequence shown here is derived from an EMBL/GenBank/DDBJ whole genome shotgun (WGS) entry which is preliminary data.</text>
</comment>
<dbReference type="InterPro" id="IPR051918">
    <property type="entry name" value="STPP_CPPED1"/>
</dbReference>
<keyword evidence="1" id="KW-0732">Signal</keyword>